<dbReference type="PANTHER" id="PTHR43344">
    <property type="entry name" value="PHOSPHOSERINE PHOSPHATASE"/>
    <property type="match status" value="1"/>
</dbReference>
<keyword evidence="5" id="KW-0479">Metal-binding</keyword>
<dbReference type="Proteomes" id="UP000198924">
    <property type="component" value="Unassembled WGS sequence"/>
</dbReference>
<evidence type="ECO:0000256" key="2">
    <source>
        <dbReference type="ARBA" id="ARBA00009184"/>
    </source>
</evidence>
<gene>
    <name evidence="11" type="ORF">SAMN04488079_107139</name>
</gene>
<evidence type="ECO:0000256" key="4">
    <source>
        <dbReference type="ARBA" id="ARBA00021697"/>
    </source>
</evidence>
<dbReference type="GO" id="GO:0046872">
    <property type="term" value="F:metal ion binding"/>
    <property type="evidence" value="ECO:0007669"/>
    <property type="project" value="UniProtKB-KW"/>
</dbReference>
<comment type="pathway">
    <text evidence="1">Amino-acid biosynthesis; L-histidine biosynthesis; L-histidine from 5-phospho-alpha-D-ribose 1-diphosphate: step 8/9.</text>
</comment>
<organism evidence="11 12">
    <name type="scientific">Methylophaga sulfidovorans</name>
    <dbReference type="NCBI Taxonomy" id="45496"/>
    <lineage>
        <taxon>Bacteria</taxon>
        <taxon>Pseudomonadati</taxon>
        <taxon>Pseudomonadota</taxon>
        <taxon>Gammaproteobacteria</taxon>
        <taxon>Thiotrichales</taxon>
        <taxon>Piscirickettsiaceae</taxon>
        <taxon>Methylophaga</taxon>
    </lineage>
</organism>
<dbReference type="GO" id="GO:0004401">
    <property type="term" value="F:histidinol-phosphatase activity"/>
    <property type="evidence" value="ECO:0007669"/>
    <property type="project" value="UniProtKB-EC"/>
</dbReference>
<evidence type="ECO:0000256" key="9">
    <source>
        <dbReference type="ARBA" id="ARBA00052092"/>
    </source>
</evidence>
<dbReference type="SUPFAM" id="SSF56784">
    <property type="entry name" value="HAD-like"/>
    <property type="match status" value="1"/>
</dbReference>
<dbReference type="PANTHER" id="PTHR43344:SF13">
    <property type="entry name" value="PHOSPHATASE RV3661-RELATED"/>
    <property type="match status" value="1"/>
</dbReference>
<evidence type="ECO:0000256" key="7">
    <source>
        <dbReference type="ARBA" id="ARBA00022842"/>
    </source>
</evidence>
<name>A0A1I3Y690_9GAMM</name>
<accession>A0A1I3Y690</accession>
<evidence type="ECO:0000256" key="5">
    <source>
        <dbReference type="ARBA" id="ARBA00022723"/>
    </source>
</evidence>
<keyword evidence="6 11" id="KW-0378">Hydrolase</keyword>
<reference evidence="12" key="1">
    <citation type="submission" date="2016-10" db="EMBL/GenBank/DDBJ databases">
        <authorList>
            <person name="Varghese N."/>
            <person name="Submissions S."/>
        </authorList>
    </citation>
    <scope>NUCLEOTIDE SEQUENCE [LARGE SCALE GENOMIC DNA]</scope>
    <source>
        <strain evidence="12">DSM 11578</strain>
    </source>
</reference>
<dbReference type="STRING" id="45496.SAMN04488079_107139"/>
<proteinExistence type="inferred from homology"/>
<evidence type="ECO:0000313" key="11">
    <source>
        <dbReference type="EMBL" id="SFK26801.1"/>
    </source>
</evidence>
<dbReference type="NCBIfam" id="TIGR01488">
    <property type="entry name" value="HAD-SF-IB"/>
    <property type="match status" value="1"/>
</dbReference>
<evidence type="ECO:0000256" key="1">
    <source>
        <dbReference type="ARBA" id="ARBA00004970"/>
    </source>
</evidence>
<dbReference type="InterPro" id="IPR006385">
    <property type="entry name" value="HAD_hydro_SerB1"/>
</dbReference>
<dbReference type="InterPro" id="IPR036412">
    <property type="entry name" value="HAD-like_sf"/>
</dbReference>
<dbReference type="Pfam" id="PF12710">
    <property type="entry name" value="HAD"/>
    <property type="match status" value="1"/>
</dbReference>
<evidence type="ECO:0000256" key="10">
    <source>
        <dbReference type="ARBA" id="ARBA00053547"/>
    </source>
</evidence>
<evidence type="ECO:0000256" key="3">
    <source>
        <dbReference type="ARBA" id="ARBA00013085"/>
    </source>
</evidence>
<dbReference type="InterPro" id="IPR050582">
    <property type="entry name" value="HAD-like_SerB"/>
</dbReference>
<dbReference type="NCBIfam" id="TIGR01490">
    <property type="entry name" value="HAD-SF-IB-hyp1"/>
    <property type="match status" value="1"/>
</dbReference>
<comment type="catalytic activity">
    <reaction evidence="9">
        <text>L-histidinol phosphate + H2O = L-histidinol + phosphate</text>
        <dbReference type="Rhea" id="RHEA:14465"/>
        <dbReference type="ChEBI" id="CHEBI:15377"/>
        <dbReference type="ChEBI" id="CHEBI:43474"/>
        <dbReference type="ChEBI" id="CHEBI:57699"/>
        <dbReference type="ChEBI" id="CHEBI:57980"/>
        <dbReference type="EC" id="3.1.3.15"/>
    </reaction>
    <physiologicalReaction direction="left-to-right" evidence="9">
        <dbReference type="Rhea" id="RHEA:14466"/>
    </physiologicalReaction>
</comment>
<evidence type="ECO:0000256" key="8">
    <source>
        <dbReference type="ARBA" id="ARBA00033209"/>
    </source>
</evidence>
<protein>
    <recommendedName>
        <fullName evidence="4">Histidinol-phosphatase</fullName>
        <ecNumber evidence="3">3.1.3.15</ecNumber>
    </recommendedName>
    <alternativeName>
        <fullName evidence="8">Histidinol-phosphate phosphatase</fullName>
    </alternativeName>
</protein>
<sequence length="217" mass="24690">MALAIFDLDNTLLAGDSDYLWGRYLCENNIVDEASYRVANDRFYQEYVNGTLDIYAFLEFIFTPYANHSMQELESWRAAYLEEKIKPIILPAGIELIEKHRDQGDTLLIITATNSFLTQPIAEQLGIEHLIGTDPEMINGAFTGKVSGTPSFQHGKVERLKMWLNHRDETMENSTFYSDSHNDIPLLELVDTAVAVDPDDKLEAVAKEKGWKILSLR</sequence>
<evidence type="ECO:0000313" key="12">
    <source>
        <dbReference type="Proteomes" id="UP000198924"/>
    </source>
</evidence>
<dbReference type="Gene3D" id="1.20.1440.100">
    <property type="entry name" value="SG protein - dephosphorylation function"/>
    <property type="match status" value="1"/>
</dbReference>
<dbReference type="CDD" id="cd02612">
    <property type="entry name" value="HAD_PGPPase"/>
    <property type="match status" value="1"/>
</dbReference>
<keyword evidence="7" id="KW-0460">Magnesium</keyword>
<evidence type="ECO:0000256" key="6">
    <source>
        <dbReference type="ARBA" id="ARBA00022801"/>
    </source>
</evidence>
<dbReference type="InterPro" id="IPR023214">
    <property type="entry name" value="HAD_sf"/>
</dbReference>
<comment type="function">
    <text evidence="10">Catalyzes the dephosphorylation of histidinol-phosphate to histidinol, the direct precursor of histidine.</text>
</comment>
<dbReference type="AlphaFoldDB" id="A0A1I3Y690"/>
<comment type="similarity">
    <text evidence="2">Belongs to the HAD-like hydrolase superfamily. SerB family.</text>
</comment>
<dbReference type="OrthoDB" id="9784466at2"/>
<dbReference type="EC" id="3.1.3.15" evidence="3"/>
<dbReference type="Gene3D" id="3.40.50.1000">
    <property type="entry name" value="HAD superfamily/HAD-like"/>
    <property type="match status" value="1"/>
</dbReference>
<keyword evidence="12" id="KW-1185">Reference proteome</keyword>
<dbReference type="FunFam" id="3.40.50.1000:FF:000025">
    <property type="entry name" value="HAD hydrolase, family IB"/>
    <property type="match status" value="1"/>
</dbReference>
<dbReference type="EMBL" id="FOSH01000007">
    <property type="protein sequence ID" value="SFK26801.1"/>
    <property type="molecule type" value="Genomic_DNA"/>
</dbReference>
<dbReference type="RefSeq" id="WP_091713137.1">
    <property type="nucleotide sequence ID" value="NZ_FOSH01000007.1"/>
</dbReference>